<evidence type="ECO:0000313" key="1">
    <source>
        <dbReference type="EMBL" id="KAJ7745107.1"/>
    </source>
</evidence>
<evidence type="ECO:0000313" key="2">
    <source>
        <dbReference type="Proteomes" id="UP001215598"/>
    </source>
</evidence>
<reference evidence="1" key="1">
    <citation type="submission" date="2023-03" db="EMBL/GenBank/DDBJ databases">
        <title>Massive genome expansion in bonnet fungi (Mycena s.s.) driven by repeated elements and novel gene families across ecological guilds.</title>
        <authorList>
            <consortium name="Lawrence Berkeley National Laboratory"/>
            <person name="Harder C.B."/>
            <person name="Miyauchi S."/>
            <person name="Viragh M."/>
            <person name="Kuo A."/>
            <person name="Thoen E."/>
            <person name="Andreopoulos B."/>
            <person name="Lu D."/>
            <person name="Skrede I."/>
            <person name="Drula E."/>
            <person name="Henrissat B."/>
            <person name="Morin E."/>
            <person name="Kohler A."/>
            <person name="Barry K."/>
            <person name="LaButti K."/>
            <person name="Morin E."/>
            <person name="Salamov A."/>
            <person name="Lipzen A."/>
            <person name="Mereny Z."/>
            <person name="Hegedus B."/>
            <person name="Baldrian P."/>
            <person name="Stursova M."/>
            <person name="Weitz H."/>
            <person name="Taylor A."/>
            <person name="Grigoriev I.V."/>
            <person name="Nagy L.G."/>
            <person name="Martin F."/>
            <person name="Kauserud H."/>
        </authorList>
    </citation>
    <scope>NUCLEOTIDE SEQUENCE</scope>
    <source>
        <strain evidence="1">CBHHK182m</strain>
    </source>
</reference>
<dbReference type="EMBL" id="JARKIB010000084">
    <property type="protein sequence ID" value="KAJ7745107.1"/>
    <property type="molecule type" value="Genomic_DNA"/>
</dbReference>
<dbReference type="AlphaFoldDB" id="A0AAD7N4F3"/>
<sequence length="241" mass="27037">METRRVQWWLRVFKRTVSSRDFFESASTTYMDPLPLNGLLVTEDWDGFNPDKKGFISPQEAEFETTGGSDIKIPIQQLGDQCYVRKSARFLAYSRVKRISALRLSVRKEAFTPPLPRREIDFLKSHVGNAESSYSVTGSEIELLGDTKKRIKEQCAKALDKLEVADGAPLVTTTLEKLEVFPSARVLRHFDGCESSSDGAVGGEVRRMVGYAVRRCSSASIAWDEASADQALPRLLQEHSQ</sequence>
<name>A0AAD7N4F3_9AGAR</name>
<protein>
    <submittedName>
        <fullName evidence="1">Uncharacterized protein</fullName>
    </submittedName>
</protein>
<proteinExistence type="predicted"/>
<accession>A0AAD7N4F3</accession>
<organism evidence="1 2">
    <name type="scientific">Mycena metata</name>
    <dbReference type="NCBI Taxonomy" id="1033252"/>
    <lineage>
        <taxon>Eukaryota</taxon>
        <taxon>Fungi</taxon>
        <taxon>Dikarya</taxon>
        <taxon>Basidiomycota</taxon>
        <taxon>Agaricomycotina</taxon>
        <taxon>Agaricomycetes</taxon>
        <taxon>Agaricomycetidae</taxon>
        <taxon>Agaricales</taxon>
        <taxon>Marasmiineae</taxon>
        <taxon>Mycenaceae</taxon>
        <taxon>Mycena</taxon>
    </lineage>
</organism>
<dbReference type="Proteomes" id="UP001215598">
    <property type="component" value="Unassembled WGS sequence"/>
</dbReference>
<gene>
    <name evidence="1" type="ORF">B0H16DRAFT_1856679</name>
</gene>
<keyword evidence="2" id="KW-1185">Reference proteome</keyword>
<comment type="caution">
    <text evidence="1">The sequence shown here is derived from an EMBL/GenBank/DDBJ whole genome shotgun (WGS) entry which is preliminary data.</text>
</comment>